<dbReference type="EMBL" id="LXQA010306752">
    <property type="protein sequence ID" value="MCI42619.1"/>
    <property type="molecule type" value="Genomic_DNA"/>
</dbReference>
<feature type="non-terminal residue" evidence="1">
    <location>
        <position position="55"/>
    </location>
</feature>
<sequence length="55" mass="6211">MSICIRQSGSPRDFPVWSSENRDFFPWGWGWRQKFPRGHFGAGIGDEASVPADSP</sequence>
<dbReference type="Proteomes" id="UP000265520">
    <property type="component" value="Unassembled WGS sequence"/>
</dbReference>
<comment type="caution">
    <text evidence="1">The sequence shown here is derived from an EMBL/GenBank/DDBJ whole genome shotgun (WGS) entry which is preliminary data.</text>
</comment>
<protein>
    <submittedName>
        <fullName evidence="1">Uncharacterized protein</fullName>
    </submittedName>
</protein>
<keyword evidence="2" id="KW-1185">Reference proteome</keyword>
<evidence type="ECO:0000313" key="1">
    <source>
        <dbReference type="EMBL" id="MCI42619.1"/>
    </source>
</evidence>
<evidence type="ECO:0000313" key="2">
    <source>
        <dbReference type="Proteomes" id="UP000265520"/>
    </source>
</evidence>
<accession>A0A392S1T1</accession>
<reference evidence="1 2" key="1">
    <citation type="journal article" date="2018" name="Front. Plant Sci.">
        <title>Red Clover (Trifolium pratense) and Zigzag Clover (T. medium) - A Picture of Genomic Similarities and Differences.</title>
        <authorList>
            <person name="Dluhosova J."/>
            <person name="Istvanek J."/>
            <person name="Nedelnik J."/>
            <person name="Repkova J."/>
        </authorList>
    </citation>
    <scope>NUCLEOTIDE SEQUENCE [LARGE SCALE GENOMIC DNA]</scope>
    <source>
        <strain evidence="2">cv. 10/8</strain>
        <tissue evidence="1">Leaf</tissue>
    </source>
</reference>
<organism evidence="1 2">
    <name type="scientific">Trifolium medium</name>
    <dbReference type="NCBI Taxonomy" id="97028"/>
    <lineage>
        <taxon>Eukaryota</taxon>
        <taxon>Viridiplantae</taxon>
        <taxon>Streptophyta</taxon>
        <taxon>Embryophyta</taxon>
        <taxon>Tracheophyta</taxon>
        <taxon>Spermatophyta</taxon>
        <taxon>Magnoliopsida</taxon>
        <taxon>eudicotyledons</taxon>
        <taxon>Gunneridae</taxon>
        <taxon>Pentapetalae</taxon>
        <taxon>rosids</taxon>
        <taxon>fabids</taxon>
        <taxon>Fabales</taxon>
        <taxon>Fabaceae</taxon>
        <taxon>Papilionoideae</taxon>
        <taxon>50 kb inversion clade</taxon>
        <taxon>NPAAA clade</taxon>
        <taxon>Hologalegina</taxon>
        <taxon>IRL clade</taxon>
        <taxon>Trifolieae</taxon>
        <taxon>Trifolium</taxon>
    </lineage>
</organism>
<name>A0A392S1T1_9FABA</name>
<dbReference type="AlphaFoldDB" id="A0A392S1T1"/>
<proteinExistence type="predicted"/>